<evidence type="ECO:0000313" key="2">
    <source>
        <dbReference type="EMBL" id="CAD9497910.1"/>
    </source>
</evidence>
<dbReference type="EMBL" id="HBGS01063768">
    <property type="protein sequence ID" value="CAD9497910.1"/>
    <property type="molecule type" value="Transcribed_RNA"/>
</dbReference>
<proteinExistence type="predicted"/>
<accession>A0A7S2HRI7</accession>
<feature type="region of interest" description="Disordered" evidence="1">
    <location>
        <begin position="1"/>
        <end position="60"/>
    </location>
</feature>
<feature type="compositionally biased region" description="Basic and acidic residues" evidence="1">
    <location>
        <begin position="39"/>
        <end position="55"/>
    </location>
</feature>
<gene>
    <name evidence="2" type="ORF">DSPE1174_LOCUS33234</name>
</gene>
<sequence length="155" mass="17132">MTGLHQVFSKRKVTEEEGAEVDQSTIVSETDDSDDNTSELEKGPPDTTAESRPEGETEESSYTQVAKKYMVDCVTCPCWLTYCCAVAIYALCEPIFTGCNRCFCKIGFTLYMCISAYAQVVSRIMVFCGHLSFEGMTKYATTASDDTNEPLMGQP</sequence>
<organism evidence="2">
    <name type="scientific">Octactis speculum</name>
    <dbReference type="NCBI Taxonomy" id="3111310"/>
    <lineage>
        <taxon>Eukaryota</taxon>
        <taxon>Sar</taxon>
        <taxon>Stramenopiles</taxon>
        <taxon>Ochrophyta</taxon>
        <taxon>Dictyochophyceae</taxon>
        <taxon>Dictyochales</taxon>
        <taxon>Dictyochaceae</taxon>
        <taxon>Octactis</taxon>
    </lineage>
</organism>
<feature type="compositionally biased region" description="Acidic residues" evidence="1">
    <location>
        <begin position="29"/>
        <end position="38"/>
    </location>
</feature>
<name>A0A7S2HRI7_9STRA</name>
<evidence type="ECO:0000256" key="1">
    <source>
        <dbReference type="SAM" id="MobiDB-lite"/>
    </source>
</evidence>
<dbReference type="AlphaFoldDB" id="A0A7S2HRI7"/>
<protein>
    <submittedName>
        <fullName evidence="2">Uncharacterized protein</fullName>
    </submittedName>
</protein>
<reference evidence="2" key="1">
    <citation type="submission" date="2021-01" db="EMBL/GenBank/DDBJ databases">
        <authorList>
            <person name="Corre E."/>
            <person name="Pelletier E."/>
            <person name="Niang G."/>
            <person name="Scheremetjew M."/>
            <person name="Finn R."/>
            <person name="Kale V."/>
            <person name="Holt S."/>
            <person name="Cochrane G."/>
            <person name="Meng A."/>
            <person name="Brown T."/>
            <person name="Cohen L."/>
        </authorList>
    </citation>
    <scope>NUCLEOTIDE SEQUENCE</scope>
    <source>
        <strain evidence="2">CCMP1381</strain>
    </source>
</reference>